<evidence type="ECO:0000256" key="1">
    <source>
        <dbReference type="SAM" id="MobiDB-lite"/>
    </source>
</evidence>
<reference evidence="3 4" key="1">
    <citation type="journal article" date="2022" name="Nat. Ecol. Evol.">
        <title>A masculinizing supergene underlies an exaggerated male reproductive morph in a spider.</title>
        <authorList>
            <person name="Hendrickx F."/>
            <person name="De Corte Z."/>
            <person name="Sonet G."/>
            <person name="Van Belleghem S.M."/>
            <person name="Kostlbacher S."/>
            <person name="Vangestel C."/>
        </authorList>
    </citation>
    <scope>NUCLEOTIDE SEQUENCE [LARGE SCALE GENOMIC DNA]</scope>
    <source>
        <strain evidence="3">W744_W776</strain>
    </source>
</reference>
<feature type="region of interest" description="Disordered" evidence="1">
    <location>
        <begin position="1"/>
        <end position="39"/>
    </location>
</feature>
<sequence>MLRLKRPFEIQKPQPTTHTDRKPHKEVGRARTPNNKGSYKVRGQMTTFFHVAVAMGIVVVMALDGAPVVVASGDRRWHYGRGCWHVAVRAGISSLAGA</sequence>
<evidence type="ECO:0000313" key="4">
    <source>
        <dbReference type="Proteomes" id="UP000827092"/>
    </source>
</evidence>
<dbReference type="Proteomes" id="UP000827092">
    <property type="component" value="Unassembled WGS sequence"/>
</dbReference>
<feature type="transmembrane region" description="Helical" evidence="2">
    <location>
        <begin position="48"/>
        <end position="71"/>
    </location>
</feature>
<dbReference type="EMBL" id="JAFNEN010000770">
    <property type="protein sequence ID" value="KAG8177604.1"/>
    <property type="molecule type" value="Genomic_DNA"/>
</dbReference>
<protein>
    <submittedName>
        <fullName evidence="3">Uncharacterized protein</fullName>
    </submittedName>
</protein>
<proteinExistence type="predicted"/>
<keyword evidence="2" id="KW-0472">Membrane</keyword>
<accession>A0AAV6U0X2</accession>
<comment type="caution">
    <text evidence="3">The sequence shown here is derived from an EMBL/GenBank/DDBJ whole genome shotgun (WGS) entry which is preliminary data.</text>
</comment>
<feature type="compositionally biased region" description="Basic and acidic residues" evidence="1">
    <location>
        <begin position="18"/>
        <end position="29"/>
    </location>
</feature>
<dbReference type="AlphaFoldDB" id="A0AAV6U0X2"/>
<keyword evidence="2" id="KW-0812">Transmembrane</keyword>
<keyword evidence="2" id="KW-1133">Transmembrane helix</keyword>
<organism evidence="3 4">
    <name type="scientific">Oedothorax gibbosus</name>
    <dbReference type="NCBI Taxonomy" id="931172"/>
    <lineage>
        <taxon>Eukaryota</taxon>
        <taxon>Metazoa</taxon>
        <taxon>Ecdysozoa</taxon>
        <taxon>Arthropoda</taxon>
        <taxon>Chelicerata</taxon>
        <taxon>Arachnida</taxon>
        <taxon>Araneae</taxon>
        <taxon>Araneomorphae</taxon>
        <taxon>Entelegynae</taxon>
        <taxon>Araneoidea</taxon>
        <taxon>Linyphiidae</taxon>
        <taxon>Erigoninae</taxon>
        <taxon>Oedothorax</taxon>
    </lineage>
</organism>
<evidence type="ECO:0000313" key="3">
    <source>
        <dbReference type="EMBL" id="KAG8177604.1"/>
    </source>
</evidence>
<evidence type="ECO:0000256" key="2">
    <source>
        <dbReference type="SAM" id="Phobius"/>
    </source>
</evidence>
<keyword evidence="4" id="KW-1185">Reference proteome</keyword>
<name>A0AAV6U0X2_9ARAC</name>
<gene>
    <name evidence="3" type="ORF">JTE90_024203</name>
</gene>